<reference evidence="2 3" key="1">
    <citation type="submission" date="2023-12" db="EMBL/GenBank/DDBJ databases">
        <title>A high-quality genome assembly for Dillenia turbinata (Dilleniales).</title>
        <authorList>
            <person name="Chanderbali A."/>
        </authorList>
    </citation>
    <scope>NUCLEOTIDE SEQUENCE [LARGE SCALE GENOMIC DNA]</scope>
    <source>
        <strain evidence="2">LSX21</strain>
        <tissue evidence="2">Leaf</tissue>
    </source>
</reference>
<sequence>MDFFCSEYIYNDRVMSEDASGSIMGGSNEETNPSSAPAREVTQVSLMSFSSKSMPICLTIWHKSLLFNGHGYTVYENSSGRLVFRVENYACDWKEEMFLMDTCGNVLFTIRRCRKKFSILESWKAYEGDEDKLRTRKNQKPFIRATKDFGVQSCKMSTANGDEYQMKWSRKYGWSKLYHTTSLSFPVAEINRKCCWEKESMLGTDVLALHVQPGTDQAMVMAMVMINDAMK</sequence>
<name>A0AAN8ZP63_9MAGN</name>
<proteinExistence type="inferred from homology"/>
<organism evidence="2 3">
    <name type="scientific">Dillenia turbinata</name>
    <dbReference type="NCBI Taxonomy" id="194707"/>
    <lineage>
        <taxon>Eukaryota</taxon>
        <taxon>Viridiplantae</taxon>
        <taxon>Streptophyta</taxon>
        <taxon>Embryophyta</taxon>
        <taxon>Tracheophyta</taxon>
        <taxon>Spermatophyta</taxon>
        <taxon>Magnoliopsida</taxon>
        <taxon>eudicotyledons</taxon>
        <taxon>Gunneridae</taxon>
        <taxon>Pentapetalae</taxon>
        <taxon>Dilleniales</taxon>
        <taxon>Dilleniaceae</taxon>
        <taxon>Dillenia</taxon>
    </lineage>
</organism>
<dbReference type="PANTHER" id="PTHR31087">
    <property type="match status" value="1"/>
</dbReference>
<dbReference type="AlphaFoldDB" id="A0AAN8ZP63"/>
<keyword evidence="3" id="KW-1185">Reference proteome</keyword>
<dbReference type="EMBL" id="JBAMMX010000005">
    <property type="protein sequence ID" value="KAK6941010.1"/>
    <property type="molecule type" value="Genomic_DNA"/>
</dbReference>
<evidence type="ECO:0000256" key="1">
    <source>
        <dbReference type="ARBA" id="ARBA00005437"/>
    </source>
</evidence>
<protein>
    <submittedName>
        <fullName evidence="2">LURP-one-related</fullName>
    </submittedName>
</protein>
<comment type="caution">
    <text evidence="2">The sequence shown here is derived from an EMBL/GenBank/DDBJ whole genome shotgun (WGS) entry which is preliminary data.</text>
</comment>
<comment type="similarity">
    <text evidence="1">Belongs to the LOR family.</text>
</comment>
<dbReference type="Proteomes" id="UP001370490">
    <property type="component" value="Unassembled WGS sequence"/>
</dbReference>
<dbReference type="PANTHER" id="PTHR31087:SF161">
    <property type="entry name" value="TUBBY C 2 FAMILY PROTEIN"/>
    <property type="match status" value="1"/>
</dbReference>
<evidence type="ECO:0000313" key="2">
    <source>
        <dbReference type="EMBL" id="KAK6941010.1"/>
    </source>
</evidence>
<dbReference type="SUPFAM" id="SSF54518">
    <property type="entry name" value="Tubby C-terminal domain-like"/>
    <property type="match status" value="1"/>
</dbReference>
<dbReference type="InterPro" id="IPR038595">
    <property type="entry name" value="LOR_sf"/>
</dbReference>
<accession>A0AAN8ZP63</accession>
<evidence type="ECO:0000313" key="3">
    <source>
        <dbReference type="Proteomes" id="UP001370490"/>
    </source>
</evidence>
<dbReference type="InterPro" id="IPR007612">
    <property type="entry name" value="LOR"/>
</dbReference>
<dbReference type="InterPro" id="IPR025659">
    <property type="entry name" value="Tubby-like_C"/>
</dbReference>
<dbReference type="Gene3D" id="2.40.160.200">
    <property type="entry name" value="LURP1-related"/>
    <property type="match status" value="1"/>
</dbReference>
<gene>
    <name evidence="2" type="ORF">RJ641_030541</name>
</gene>
<dbReference type="Pfam" id="PF04525">
    <property type="entry name" value="LOR"/>
    <property type="match status" value="1"/>
</dbReference>